<comment type="caution">
    <text evidence="1">The sequence shown here is derived from an EMBL/GenBank/DDBJ whole genome shotgun (WGS) entry which is preliminary data.</text>
</comment>
<reference evidence="2" key="1">
    <citation type="submission" date="2024-07" db="EMBL/GenBank/DDBJ databases">
        <title>Two chromosome-level genome assemblies of Korean endemic species Abeliophyllum distichum and Forsythia ovata (Oleaceae).</title>
        <authorList>
            <person name="Jang H."/>
        </authorList>
    </citation>
    <scope>NUCLEOTIDE SEQUENCE [LARGE SCALE GENOMIC DNA]</scope>
</reference>
<organism evidence="1 2">
    <name type="scientific">Forsythia ovata</name>
    <dbReference type="NCBI Taxonomy" id="205694"/>
    <lineage>
        <taxon>Eukaryota</taxon>
        <taxon>Viridiplantae</taxon>
        <taxon>Streptophyta</taxon>
        <taxon>Embryophyta</taxon>
        <taxon>Tracheophyta</taxon>
        <taxon>Spermatophyta</taxon>
        <taxon>Magnoliopsida</taxon>
        <taxon>eudicotyledons</taxon>
        <taxon>Gunneridae</taxon>
        <taxon>Pentapetalae</taxon>
        <taxon>asterids</taxon>
        <taxon>lamiids</taxon>
        <taxon>Lamiales</taxon>
        <taxon>Oleaceae</taxon>
        <taxon>Forsythieae</taxon>
        <taxon>Forsythia</taxon>
    </lineage>
</organism>
<dbReference type="Proteomes" id="UP001604277">
    <property type="component" value="Unassembled WGS sequence"/>
</dbReference>
<keyword evidence="2" id="KW-1185">Reference proteome</keyword>
<proteinExistence type="predicted"/>
<protein>
    <submittedName>
        <fullName evidence="1">Uncharacterized protein</fullName>
    </submittedName>
</protein>
<name>A0ABD1TQT5_9LAMI</name>
<dbReference type="EMBL" id="JBFOLJ010000008">
    <property type="protein sequence ID" value="KAL2515121.1"/>
    <property type="molecule type" value="Genomic_DNA"/>
</dbReference>
<dbReference type="AlphaFoldDB" id="A0ABD1TQT5"/>
<evidence type="ECO:0000313" key="1">
    <source>
        <dbReference type="EMBL" id="KAL2515121.1"/>
    </source>
</evidence>
<gene>
    <name evidence="1" type="ORF">Fot_29092</name>
</gene>
<sequence length="163" mass="16857">MIQLEGKLVQQHFGSSLSSSPPPPVTSLPTTEKPFKSPSACCSCNSSAAVGVSCSHALSCHVCTSEFNCDSRASSSTLCLAAFSTSASFFLNLCTTDPVAASAALGSAFAFFQPTHAMVTASLPLSGAASAVFGYKKKFLDPNSISFSFLSKLVHTTQLISIS</sequence>
<evidence type="ECO:0000313" key="2">
    <source>
        <dbReference type="Proteomes" id="UP001604277"/>
    </source>
</evidence>
<accession>A0ABD1TQT5</accession>